<dbReference type="Proteomes" id="UP000027222">
    <property type="component" value="Unassembled WGS sequence"/>
</dbReference>
<proteinExistence type="predicted"/>
<keyword evidence="4" id="KW-1185">Reference proteome</keyword>
<evidence type="ECO:0000256" key="1">
    <source>
        <dbReference type="SAM" id="MobiDB-lite"/>
    </source>
</evidence>
<feature type="chain" id="PRO_5001649452" description="Big-1 domain-containing protein" evidence="2">
    <location>
        <begin position="20"/>
        <end position="234"/>
    </location>
</feature>
<evidence type="ECO:0000313" key="3">
    <source>
        <dbReference type="EMBL" id="KDR84621.1"/>
    </source>
</evidence>
<dbReference type="HOGENOM" id="CLU_100316_0_0_1"/>
<protein>
    <recommendedName>
        <fullName evidence="5">Big-1 domain-containing protein</fullName>
    </recommendedName>
</protein>
<evidence type="ECO:0008006" key="5">
    <source>
        <dbReference type="Google" id="ProtNLM"/>
    </source>
</evidence>
<organism evidence="3 4">
    <name type="scientific">Galerina marginata (strain CBS 339.88)</name>
    <dbReference type="NCBI Taxonomy" id="685588"/>
    <lineage>
        <taxon>Eukaryota</taxon>
        <taxon>Fungi</taxon>
        <taxon>Dikarya</taxon>
        <taxon>Basidiomycota</taxon>
        <taxon>Agaricomycotina</taxon>
        <taxon>Agaricomycetes</taxon>
        <taxon>Agaricomycetidae</taxon>
        <taxon>Agaricales</taxon>
        <taxon>Agaricineae</taxon>
        <taxon>Strophariaceae</taxon>
        <taxon>Galerina</taxon>
    </lineage>
</organism>
<feature type="signal peptide" evidence="2">
    <location>
        <begin position="1"/>
        <end position="19"/>
    </location>
</feature>
<keyword evidence="2" id="KW-0732">Signal</keyword>
<dbReference type="AlphaFoldDB" id="A0A067TN77"/>
<dbReference type="OrthoDB" id="10007757at2759"/>
<feature type="compositionally biased region" description="Polar residues" evidence="1">
    <location>
        <begin position="67"/>
        <end position="79"/>
    </location>
</feature>
<dbReference type="EMBL" id="KL142368">
    <property type="protein sequence ID" value="KDR84621.1"/>
    <property type="molecule type" value="Genomic_DNA"/>
</dbReference>
<sequence>MHFHWLPSISLLLSAVTYASPAANTPTQVNLRIEGAQRTIFEGSVVTTAHNVTTSLGGTHKCDGTNEGANSSPGPTTTAALDDTGKQHGFLFDGLFISQFDDFIISTIAGESADSISNIWISGVNFFPQDIFTGCKQEVKAGDNIVFALVSVSGPDPLFLKLLGPTTARVNQAVTFTVVEGTFLTPIKGAVVNGKTTDANGKVAITFTQTGVNSAKADLPGSVRSNRVDVQVTN</sequence>
<accession>A0A067TN77</accession>
<gene>
    <name evidence="3" type="ORF">GALMADRAFT_54809</name>
</gene>
<reference evidence="4" key="1">
    <citation type="journal article" date="2014" name="Proc. Natl. Acad. Sci. U.S.A.">
        <title>Extensive sampling of basidiomycete genomes demonstrates inadequacy of the white-rot/brown-rot paradigm for wood decay fungi.</title>
        <authorList>
            <person name="Riley R."/>
            <person name="Salamov A.A."/>
            <person name="Brown D.W."/>
            <person name="Nagy L.G."/>
            <person name="Floudas D."/>
            <person name="Held B.W."/>
            <person name="Levasseur A."/>
            <person name="Lombard V."/>
            <person name="Morin E."/>
            <person name="Otillar R."/>
            <person name="Lindquist E.A."/>
            <person name="Sun H."/>
            <person name="LaButti K.M."/>
            <person name="Schmutz J."/>
            <person name="Jabbour D."/>
            <person name="Luo H."/>
            <person name="Baker S.E."/>
            <person name="Pisabarro A.G."/>
            <person name="Walton J.D."/>
            <person name="Blanchette R.A."/>
            <person name="Henrissat B."/>
            <person name="Martin F."/>
            <person name="Cullen D."/>
            <person name="Hibbett D.S."/>
            <person name="Grigoriev I.V."/>
        </authorList>
    </citation>
    <scope>NUCLEOTIDE SEQUENCE [LARGE SCALE GENOMIC DNA]</scope>
    <source>
        <strain evidence="4">CBS 339.88</strain>
    </source>
</reference>
<evidence type="ECO:0000256" key="2">
    <source>
        <dbReference type="SAM" id="SignalP"/>
    </source>
</evidence>
<feature type="region of interest" description="Disordered" evidence="1">
    <location>
        <begin position="58"/>
        <end position="79"/>
    </location>
</feature>
<evidence type="ECO:0000313" key="4">
    <source>
        <dbReference type="Proteomes" id="UP000027222"/>
    </source>
</evidence>
<name>A0A067TN77_GALM3</name>